<dbReference type="Pfam" id="PF01424">
    <property type="entry name" value="R3H"/>
    <property type="match status" value="1"/>
</dbReference>
<dbReference type="PROSITE" id="PS50084">
    <property type="entry name" value="KH_TYPE_1"/>
    <property type="match status" value="1"/>
</dbReference>
<dbReference type="PANTHER" id="PTHR35800:SF1">
    <property type="entry name" value="RNA-BINDING PROTEIN KHPB"/>
    <property type="match status" value="1"/>
</dbReference>
<dbReference type="GO" id="GO:0008360">
    <property type="term" value="P:regulation of cell shape"/>
    <property type="evidence" value="ECO:0007669"/>
    <property type="project" value="UniProtKB-KW"/>
</dbReference>
<dbReference type="InterPro" id="IPR004087">
    <property type="entry name" value="KH_dom"/>
</dbReference>
<dbReference type="GO" id="GO:0003723">
    <property type="term" value="F:RNA binding"/>
    <property type="evidence" value="ECO:0007669"/>
    <property type="project" value="UniProtKB-UniRule"/>
</dbReference>
<gene>
    <name evidence="6" type="primary">khpB</name>
    <name evidence="6" type="synonym">eloR</name>
    <name evidence="9" type="ORF">SAMN02745225_02132</name>
</gene>
<evidence type="ECO:0000313" key="9">
    <source>
        <dbReference type="EMBL" id="SHE96764.1"/>
    </source>
</evidence>
<evidence type="ECO:0000256" key="5">
    <source>
        <dbReference type="ARBA" id="ARBA00023316"/>
    </source>
</evidence>
<evidence type="ECO:0000259" key="8">
    <source>
        <dbReference type="PROSITE" id="PS51061"/>
    </source>
</evidence>
<dbReference type="RefSeq" id="WP_072792304.1">
    <property type="nucleotide sequence ID" value="NZ_FQUL01000045.1"/>
</dbReference>
<dbReference type="HAMAP" id="MF_00867">
    <property type="entry name" value="KhpB"/>
    <property type="match status" value="1"/>
</dbReference>
<keyword evidence="10" id="KW-1185">Reference proteome</keyword>
<feature type="domain" description="R3H" evidence="8">
    <location>
        <begin position="215"/>
        <end position="281"/>
    </location>
</feature>
<dbReference type="Gene3D" id="3.30.30.80">
    <property type="entry name" value="probable RNA-binding protein from clostridium symbiosum atcc 14940"/>
    <property type="match status" value="1"/>
</dbReference>
<dbReference type="SMART" id="SM00322">
    <property type="entry name" value="KH"/>
    <property type="match status" value="1"/>
</dbReference>
<dbReference type="EMBL" id="FQUL01000045">
    <property type="protein sequence ID" value="SHE96764.1"/>
    <property type="molecule type" value="Genomic_DNA"/>
</dbReference>
<protein>
    <recommendedName>
        <fullName evidence="6">RNA-binding protein KhpB</fullName>
    </recommendedName>
    <alternativeName>
        <fullName evidence="6">RNA-binding protein EloR</fullName>
    </alternativeName>
</protein>
<keyword evidence="4 6" id="KW-0143">Chaperone</keyword>
<dbReference type="InterPro" id="IPR036612">
    <property type="entry name" value="KH_dom_type_1_sf"/>
</dbReference>
<dbReference type="OrthoDB" id="9794483at2"/>
<evidence type="ECO:0000256" key="4">
    <source>
        <dbReference type="ARBA" id="ARBA00023186"/>
    </source>
</evidence>
<dbReference type="NCBIfam" id="NF041568">
    <property type="entry name" value="Jag_EloR"/>
    <property type="match status" value="1"/>
</dbReference>
<comment type="subcellular location">
    <subcellularLocation>
        <location evidence="6">Cytoplasm</location>
    </subcellularLocation>
</comment>
<evidence type="ECO:0000256" key="2">
    <source>
        <dbReference type="ARBA" id="ARBA00022884"/>
    </source>
</evidence>
<keyword evidence="5 6" id="KW-0961">Cell wall biogenesis/degradation</keyword>
<keyword evidence="2 6" id="KW-0694">RNA-binding</keyword>
<evidence type="ECO:0000256" key="3">
    <source>
        <dbReference type="ARBA" id="ARBA00022960"/>
    </source>
</evidence>
<dbReference type="PROSITE" id="PS51061">
    <property type="entry name" value="R3H"/>
    <property type="match status" value="1"/>
</dbReference>
<dbReference type="Pfam" id="PF14804">
    <property type="entry name" value="Jag_N"/>
    <property type="match status" value="1"/>
</dbReference>
<dbReference type="Gene3D" id="3.30.300.20">
    <property type="match status" value="1"/>
</dbReference>
<sequence length="295" mass="32603">MEWVETTGKTVEEAKEAVLDELGVDYSEAEFEILEEPKVGFLGLSKRPARVRGRIIPVTPKSKDGRRMKRRKPSQVRDEAGSNNKVATGLDREGKPAQNGYRPERNKDMQDKDTERSKAGEDSPKPEISRTELAVVAQHFLADLLYELEMLATVSIDHLDDDSMELSITGDNLGSLIGQKGSVIAAVQELTRAVVQAHAGDSAGRVMVDVDGYRKKRREALERFTRSMAEVVLSTGEEKVFEPMVSSERKVVHDVVAQIEGVSSRSEGEEPNRYVVIFASSVEEAKDQQGAEVSS</sequence>
<dbReference type="InterPro" id="IPR038247">
    <property type="entry name" value="Jag_N_dom_sf"/>
</dbReference>
<dbReference type="GO" id="GO:0005737">
    <property type="term" value="C:cytoplasm"/>
    <property type="evidence" value="ECO:0007669"/>
    <property type="project" value="UniProtKB-SubCell"/>
</dbReference>
<dbReference type="GO" id="GO:0009252">
    <property type="term" value="P:peptidoglycan biosynthetic process"/>
    <property type="evidence" value="ECO:0007669"/>
    <property type="project" value="UniProtKB-UniRule"/>
</dbReference>
<proteinExistence type="inferred from homology"/>
<dbReference type="CDD" id="cd02644">
    <property type="entry name" value="R3H_jag"/>
    <property type="match status" value="1"/>
</dbReference>
<feature type="compositionally biased region" description="Basic and acidic residues" evidence="7">
    <location>
        <begin position="102"/>
        <end position="130"/>
    </location>
</feature>
<dbReference type="InterPro" id="IPR039247">
    <property type="entry name" value="KhpB"/>
</dbReference>
<dbReference type="CDD" id="cd02414">
    <property type="entry name" value="KH-II_Jag"/>
    <property type="match status" value="1"/>
</dbReference>
<dbReference type="InterPro" id="IPR015946">
    <property type="entry name" value="KH_dom-like_a/b"/>
</dbReference>
<comment type="domain">
    <text evidence="6">Has an N-terminal Jag-N domain and 2 RNA-binding domains (KH and R3H).</text>
</comment>
<evidence type="ECO:0000313" key="10">
    <source>
        <dbReference type="Proteomes" id="UP000184295"/>
    </source>
</evidence>
<comment type="subunit">
    <text evidence="6">Forms a complex with KhpA.</text>
</comment>
<dbReference type="InterPro" id="IPR032782">
    <property type="entry name" value="KhpB_N"/>
</dbReference>
<organism evidence="9 10">
    <name type="scientific">Ferrithrix thermotolerans DSM 19514</name>
    <dbReference type="NCBI Taxonomy" id="1121881"/>
    <lineage>
        <taxon>Bacteria</taxon>
        <taxon>Bacillati</taxon>
        <taxon>Actinomycetota</taxon>
        <taxon>Acidimicrobiia</taxon>
        <taxon>Acidimicrobiales</taxon>
        <taxon>Acidimicrobiaceae</taxon>
        <taxon>Ferrithrix</taxon>
    </lineage>
</organism>
<dbReference type="InterPro" id="IPR001374">
    <property type="entry name" value="R3H_dom"/>
</dbReference>
<comment type="similarity">
    <text evidence="6">Belongs to the KhpB RNA-binding protein family.</text>
</comment>
<dbReference type="AlphaFoldDB" id="A0A1M4XT35"/>
<accession>A0A1M4XT35</accession>
<dbReference type="InterPro" id="IPR034079">
    <property type="entry name" value="R3H_KhpB"/>
</dbReference>
<dbReference type="Proteomes" id="UP000184295">
    <property type="component" value="Unassembled WGS sequence"/>
</dbReference>
<feature type="region of interest" description="Disordered" evidence="7">
    <location>
        <begin position="56"/>
        <end position="130"/>
    </location>
</feature>
<evidence type="ECO:0000256" key="1">
    <source>
        <dbReference type="ARBA" id="ARBA00022490"/>
    </source>
</evidence>
<keyword evidence="3 6" id="KW-0133">Cell shape</keyword>
<dbReference type="STRING" id="1121881.SAMN02745225_02132"/>
<dbReference type="SMART" id="SM00393">
    <property type="entry name" value="R3H"/>
    <property type="match status" value="1"/>
</dbReference>
<dbReference type="SUPFAM" id="SSF54791">
    <property type="entry name" value="Eukaryotic type KH-domain (KH-domain type I)"/>
    <property type="match status" value="1"/>
</dbReference>
<evidence type="ECO:0000256" key="6">
    <source>
        <dbReference type="HAMAP-Rule" id="MF_00867"/>
    </source>
</evidence>
<keyword evidence="1 6" id="KW-0963">Cytoplasm</keyword>
<dbReference type="InterPro" id="IPR036867">
    <property type="entry name" value="R3H_dom_sf"/>
</dbReference>
<dbReference type="PANTHER" id="PTHR35800">
    <property type="entry name" value="PROTEIN JAG"/>
    <property type="match status" value="1"/>
</dbReference>
<dbReference type="SMART" id="SM01245">
    <property type="entry name" value="Jag_N"/>
    <property type="match status" value="1"/>
</dbReference>
<dbReference type="GO" id="GO:0071555">
    <property type="term" value="P:cell wall organization"/>
    <property type="evidence" value="ECO:0007669"/>
    <property type="project" value="UniProtKB-KW"/>
</dbReference>
<reference evidence="10" key="1">
    <citation type="submission" date="2016-11" db="EMBL/GenBank/DDBJ databases">
        <authorList>
            <person name="Varghese N."/>
            <person name="Submissions S."/>
        </authorList>
    </citation>
    <scope>NUCLEOTIDE SEQUENCE [LARGE SCALE GENOMIC DNA]</scope>
    <source>
        <strain evidence="10">DSM 19514</strain>
    </source>
</reference>
<dbReference type="SUPFAM" id="SSF82708">
    <property type="entry name" value="R3H domain"/>
    <property type="match status" value="1"/>
</dbReference>
<name>A0A1M4XT35_9ACTN</name>
<feature type="compositionally biased region" description="Basic residues" evidence="7">
    <location>
        <begin position="64"/>
        <end position="74"/>
    </location>
</feature>
<dbReference type="InterPro" id="IPR038008">
    <property type="entry name" value="Jag_KH"/>
</dbReference>
<comment type="caution">
    <text evidence="6">Lacks conserved residue(s) required for the propagation of feature annotation.</text>
</comment>
<comment type="function">
    <text evidence="6">A probable RNA chaperone. Forms a complex with KhpA which binds to cellular RNA and controls its expression. Plays a role in peptidoglycan (PG) homeostasis and cell length regulation.</text>
</comment>
<dbReference type="Gene3D" id="3.30.1370.50">
    <property type="entry name" value="R3H-like domain"/>
    <property type="match status" value="1"/>
</dbReference>
<evidence type="ECO:0000256" key="7">
    <source>
        <dbReference type="SAM" id="MobiDB-lite"/>
    </source>
</evidence>